<proteinExistence type="inferred from homology"/>
<dbReference type="GO" id="GO:0046982">
    <property type="term" value="F:protein heterodimerization activity"/>
    <property type="evidence" value="ECO:0007669"/>
    <property type="project" value="InterPro"/>
</dbReference>
<protein>
    <recommendedName>
        <fullName evidence="11">Pre-C2HC domain-containing protein</fullName>
    </recommendedName>
</protein>
<evidence type="ECO:0000256" key="6">
    <source>
        <dbReference type="ARBA" id="ARBA00022990"/>
    </source>
</evidence>
<dbReference type="FunFam" id="1.10.20.10:FF:000044">
    <property type="entry name" value="Histone H3.3"/>
    <property type="match status" value="1"/>
</dbReference>
<evidence type="ECO:0000256" key="8">
    <source>
        <dbReference type="ARBA" id="ARBA00023242"/>
    </source>
</evidence>
<dbReference type="SMART" id="SM00596">
    <property type="entry name" value="PRE_C2HC"/>
    <property type="match status" value="1"/>
</dbReference>
<feature type="region of interest" description="Disordered" evidence="10">
    <location>
        <begin position="36"/>
        <end position="164"/>
    </location>
</feature>
<feature type="compositionally biased region" description="Pro residues" evidence="10">
    <location>
        <begin position="117"/>
        <end position="127"/>
    </location>
</feature>
<keyword evidence="7" id="KW-0238">DNA-binding</keyword>
<reference evidence="12" key="1">
    <citation type="submission" date="2023-03" db="EMBL/GenBank/DDBJ databases">
        <title>Chromosome-level genomes of two armyworms, Mythimna separata and Mythimna loreyi, provide insights into the biosynthesis and reception of sex pheromones.</title>
        <authorList>
            <person name="Zhao H."/>
        </authorList>
    </citation>
    <scope>NUCLEOTIDE SEQUENCE</scope>
    <source>
        <strain evidence="12">BeijingLab</strain>
        <tissue evidence="12">Pupa</tissue>
    </source>
</reference>
<dbReference type="SUPFAM" id="SSF47113">
    <property type="entry name" value="Histone-fold"/>
    <property type="match status" value="1"/>
</dbReference>
<feature type="compositionally biased region" description="Pro residues" evidence="10">
    <location>
        <begin position="134"/>
        <end position="145"/>
    </location>
</feature>
<dbReference type="InterPro" id="IPR007125">
    <property type="entry name" value="H2A/H2B/H3"/>
</dbReference>
<organism evidence="12 13">
    <name type="scientific">Mythimna separata</name>
    <name type="common">Oriental armyworm</name>
    <name type="synonym">Pseudaletia separata</name>
    <dbReference type="NCBI Taxonomy" id="271217"/>
    <lineage>
        <taxon>Eukaryota</taxon>
        <taxon>Metazoa</taxon>
        <taxon>Ecdysozoa</taxon>
        <taxon>Arthropoda</taxon>
        <taxon>Hexapoda</taxon>
        <taxon>Insecta</taxon>
        <taxon>Pterygota</taxon>
        <taxon>Neoptera</taxon>
        <taxon>Endopterygota</taxon>
        <taxon>Lepidoptera</taxon>
        <taxon>Glossata</taxon>
        <taxon>Ditrysia</taxon>
        <taxon>Noctuoidea</taxon>
        <taxon>Noctuidae</taxon>
        <taxon>Noctuinae</taxon>
        <taxon>Hadenini</taxon>
        <taxon>Mythimna</taxon>
    </lineage>
</organism>
<evidence type="ECO:0000256" key="2">
    <source>
        <dbReference type="ARBA" id="ARBA00004286"/>
    </source>
</evidence>
<evidence type="ECO:0000256" key="9">
    <source>
        <dbReference type="ARBA" id="ARBA00023269"/>
    </source>
</evidence>
<gene>
    <name evidence="12" type="ORF">PYW07_013157</name>
</gene>
<name>A0AAD7Y5Y4_MYTSE</name>
<feature type="region of interest" description="Disordered" evidence="10">
    <location>
        <begin position="331"/>
        <end position="363"/>
    </location>
</feature>
<evidence type="ECO:0000256" key="10">
    <source>
        <dbReference type="SAM" id="MobiDB-lite"/>
    </source>
</evidence>
<dbReference type="SMART" id="SM00428">
    <property type="entry name" value="H3"/>
    <property type="match status" value="1"/>
</dbReference>
<dbReference type="AlphaFoldDB" id="A0AAD7Y5Y4"/>
<evidence type="ECO:0000256" key="4">
    <source>
        <dbReference type="ARBA" id="ARBA00022454"/>
    </source>
</evidence>
<feature type="compositionally biased region" description="Low complexity" evidence="10">
    <location>
        <begin position="107"/>
        <end position="116"/>
    </location>
</feature>
<dbReference type="Gene3D" id="1.10.20.10">
    <property type="entry name" value="Histone, subunit A"/>
    <property type="match status" value="1"/>
</dbReference>
<keyword evidence="8" id="KW-0539">Nucleus</keyword>
<comment type="caution">
    <text evidence="12">The sequence shown here is derived from an EMBL/GenBank/DDBJ whole genome shotgun (WGS) entry which is preliminary data.</text>
</comment>
<accession>A0AAD7Y5Y4</accession>
<dbReference type="PROSITE" id="PS00322">
    <property type="entry name" value="HISTONE_H3_1"/>
    <property type="match status" value="1"/>
</dbReference>
<evidence type="ECO:0000256" key="7">
    <source>
        <dbReference type="ARBA" id="ARBA00023125"/>
    </source>
</evidence>
<dbReference type="PRINTS" id="PR00622">
    <property type="entry name" value="HISTONEH3"/>
</dbReference>
<dbReference type="Proteomes" id="UP001231518">
    <property type="component" value="Chromosome 31"/>
</dbReference>
<dbReference type="PROSITE" id="PS00959">
    <property type="entry name" value="HISTONE_H3_2"/>
    <property type="match status" value="1"/>
</dbReference>
<evidence type="ECO:0000313" key="12">
    <source>
        <dbReference type="EMBL" id="KAJ8703863.1"/>
    </source>
</evidence>
<keyword evidence="4" id="KW-0158">Chromosome</keyword>
<dbReference type="GO" id="GO:0000786">
    <property type="term" value="C:nucleosome"/>
    <property type="evidence" value="ECO:0007669"/>
    <property type="project" value="UniProtKB-KW"/>
</dbReference>
<dbReference type="Pfam" id="PF00125">
    <property type="entry name" value="Histone"/>
    <property type="match status" value="1"/>
</dbReference>
<keyword evidence="5" id="KW-0488">Methylation</keyword>
<keyword evidence="9" id="KW-0544">Nucleosome core</keyword>
<dbReference type="GO" id="GO:0030527">
    <property type="term" value="F:structural constituent of chromatin"/>
    <property type="evidence" value="ECO:0007669"/>
    <property type="project" value="InterPro"/>
</dbReference>
<evidence type="ECO:0000256" key="5">
    <source>
        <dbReference type="ARBA" id="ARBA00022481"/>
    </source>
</evidence>
<dbReference type="GO" id="GO:0005700">
    <property type="term" value="C:polytene chromosome"/>
    <property type="evidence" value="ECO:0007669"/>
    <property type="project" value="UniProtKB-ARBA"/>
</dbReference>
<dbReference type="InterPro" id="IPR000164">
    <property type="entry name" value="Histone_H3/CENP-A"/>
</dbReference>
<evidence type="ECO:0000256" key="3">
    <source>
        <dbReference type="ARBA" id="ARBA00010343"/>
    </source>
</evidence>
<dbReference type="GO" id="GO:0005634">
    <property type="term" value="C:nucleus"/>
    <property type="evidence" value="ECO:0007669"/>
    <property type="project" value="UniProtKB-SubCell"/>
</dbReference>
<keyword evidence="13" id="KW-1185">Reference proteome</keyword>
<comment type="subcellular location">
    <subcellularLocation>
        <location evidence="2">Chromosome</location>
    </subcellularLocation>
    <subcellularLocation>
        <location evidence="1">Nucleus</location>
    </subcellularLocation>
</comment>
<dbReference type="EMBL" id="JARGEI010000032">
    <property type="protein sequence ID" value="KAJ8703863.1"/>
    <property type="molecule type" value="Genomic_DNA"/>
</dbReference>
<dbReference type="GO" id="GO:0003677">
    <property type="term" value="F:DNA binding"/>
    <property type="evidence" value="ECO:0007669"/>
    <property type="project" value="UniProtKB-KW"/>
</dbReference>
<comment type="similarity">
    <text evidence="3">Belongs to the histone H3 family.</text>
</comment>
<evidence type="ECO:0000259" key="11">
    <source>
        <dbReference type="SMART" id="SM00596"/>
    </source>
</evidence>
<dbReference type="InterPro" id="IPR006579">
    <property type="entry name" value="Pre_C2HC_dom"/>
</dbReference>
<feature type="domain" description="Pre-C2HC" evidence="11">
    <location>
        <begin position="239"/>
        <end position="307"/>
    </location>
</feature>
<dbReference type="Pfam" id="PF07530">
    <property type="entry name" value="PRE_C2HC"/>
    <property type="match status" value="1"/>
</dbReference>
<keyword evidence="6" id="KW-0007">Acetylation</keyword>
<dbReference type="PANTHER" id="PTHR11426">
    <property type="entry name" value="HISTONE H3"/>
    <property type="match status" value="1"/>
</dbReference>
<dbReference type="InterPro" id="IPR009072">
    <property type="entry name" value="Histone-fold"/>
</dbReference>
<evidence type="ECO:0000256" key="1">
    <source>
        <dbReference type="ARBA" id="ARBA00004123"/>
    </source>
</evidence>
<evidence type="ECO:0000313" key="13">
    <source>
        <dbReference type="Proteomes" id="UP001231518"/>
    </source>
</evidence>
<sequence length="459" mass="51116">MTTMRDADILAFFRVLLEDDEFLAKYGEKIAALRRKPSTPKILDSPLSPMPADRGTIPIRSPPGPAPCEAMDTAPPQPYSDDQSGDASSSEEEFQLVEGRKRKAGKAKATMAKKPVAPAPSPSPVPQPSRASPSPRPGSPSPPTAPTAQAKKQRPPPPIYIQDKGKWTDVSKMCMDRKIHYTNARSCQQGIKVQVPTATDYRDLTRSLRERNVPFHTYALPEDTPTRVVIKRVPKEIATSDVKADLISQDIPVQAVHRLHRARGHIEYDMVLVVCDPSPGHHPIFKIRSVCSLTGISIEKPYKPHLVGPRVRFVCLLSRFVFTMARTKQTARKSTGGKAPRKQLATKAARKSAPATGGVKKPHRYRPGTVALREIRRYQKSTELLIRKLPFQRLVREIAQDFKTDLRFQSSAVMALQEASEAYLVGLFEDTNLCAIHAKRVTIMPKDIQLARRIRGERA</sequence>
<dbReference type="FunFam" id="1.10.20.10:FF:000078">
    <property type="entry name" value="Histone H3"/>
    <property type="match status" value="1"/>
</dbReference>
<dbReference type="CDD" id="cd22911">
    <property type="entry name" value="HFD_H3"/>
    <property type="match status" value="1"/>
</dbReference>